<reference evidence="7 8" key="1">
    <citation type="journal article" date="2016" name="Nat. Commun.">
        <title>Thousands of microbial genomes shed light on interconnected biogeochemical processes in an aquifer system.</title>
        <authorList>
            <person name="Anantharaman K."/>
            <person name="Brown C.T."/>
            <person name="Hug L.A."/>
            <person name="Sharon I."/>
            <person name="Castelle C.J."/>
            <person name="Probst A.J."/>
            <person name="Thomas B.C."/>
            <person name="Singh A."/>
            <person name="Wilkins M.J."/>
            <person name="Karaoz U."/>
            <person name="Brodie E.L."/>
            <person name="Williams K.H."/>
            <person name="Hubbard S.S."/>
            <person name="Banfield J.F."/>
        </authorList>
    </citation>
    <scope>NUCLEOTIDE SEQUENCE [LARGE SCALE GENOMIC DNA]</scope>
</reference>
<keyword evidence="4" id="KW-1015">Disulfide bond</keyword>
<proteinExistence type="inferred from homology"/>
<keyword evidence="3" id="KW-0560">Oxidoreductase</keyword>
<comment type="caution">
    <text evidence="7">The sequence shown here is derived from an EMBL/GenBank/DDBJ whole genome shotgun (WGS) entry which is preliminary data.</text>
</comment>
<keyword evidence="2" id="KW-0732">Signal</keyword>
<comment type="similarity">
    <text evidence="1">Belongs to the thioredoxin family. DsbA subfamily.</text>
</comment>
<keyword evidence="5" id="KW-0676">Redox-active center</keyword>
<dbReference type="PANTHER" id="PTHR13887">
    <property type="entry name" value="GLUTATHIONE S-TRANSFERASE KAPPA"/>
    <property type="match status" value="1"/>
</dbReference>
<evidence type="ECO:0000256" key="3">
    <source>
        <dbReference type="ARBA" id="ARBA00023002"/>
    </source>
</evidence>
<accession>A0A1F6YAS2</accession>
<evidence type="ECO:0000259" key="6">
    <source>
        <dbReference type="Pfam" id="PF13462"/>
    </source>
</evidence>
<dbReference type="Gene3D" id="3.40.30.10">
    <property type="entry name" value="Glutaredoxin"/>
    <property type="match status" value="1"/>
</dbReference>
<dbReference type="SUPFAM" id="SSF52833">
    <property type="entry name" value="Thioredoxin-like"/>
    <property type="match status" value="1"/>
</dbReference>
<sequence>MQNNQQLAGAILLAGVIIAGAILLKDSDSSLAPPAVNRAVADIQVRAVSIEEHLRGKADAKIIIIEYSDTECPFCKVFQGTLQDIVSANKEVAWVYRHYPIPKLHQKAFREAMATECAWEQGGNDVFWIYLDEVFARTTSNDSLDPAELPKIAGDMGLDVPVFNACLESGKFRQKIEKDMEDGQLAGVTGTPHSVFILKKDISPKQQAAIIRVLPKPEYVSFDPEKKNLLGLSGAMPEKMIEKIIEIFLSL</sequence>
<gene>
    <name evidence="7" type="ORF">A3G06_02740</name>
</gene>
<name>A0A1F6YAS2_9BACT</name>
<evidence type="ECO:0000256" key="2">
    <source>
        <dbReference type="ARBA" id="ARBA00022729"/>
    </source>
</evidence>
<dbReference type="Proteomes" id="UP000176192">
    <property type="component" value="Unassembled WGS sequence"/>
</dbReference>
<evidence type="ECO:0000256" key="1">
    <source>
        <dbReference type="ARBA" id="ARBA00005791"/>
    </source>
</evidence>
<dbReference type="InterPro" id="IPR036249">
    <property type="entry name" value="Thioredoxin-like_sf"/>
</dbReference>
<evidence type="ECO:0000256" key="5">
    <source>
        <dbReference type="ARBA" id="ARBA00023284"/>
    </source>
</evidence>
<organism evidence="7 8">
    <name type="scientific">Candidatus Nomurabacteria bacterium RIFCSPLOWO2_12_FULL_46_14</name>
    <dbReference type="NCBI Taxonomy" id="1801797"/>
    <lineage>
        <taxon>Bacteria</taxon>
        <taxon>Candidatus Nomuraibacteriota</taxon>
    </lineage>
</organism>
<dbReference type="InterPro" id="IPR012336">
    <property type="entry name" value="Thioredoxin-like_fold"/>
</dbReference>
<dbReference type="Pfam" id="PF13462">
    <property type="entry name" value="Thioredoxin_4"/>
    <property type="match status" value="1"/>
</dbReference>
<protein>
    <recommendedName>
        <fullName evidence="6">Thioredoxin-like fold domain-containing protein</fullName>
    </recommendedName>
</protein>
<dbReference type="PANTHER" id="PTHR13887:SF14">
    <property type="entry name" value="DISULFIDE BOND FORMATION PROTEIN D"/>
    <property type="match status" value="1"/>
</dbReference>
<evidence type="ECO:0000313" key="8">
    <source>
        <dbReference type="Proteomes" id="UP000176192"/>
    </source>
</evidence>
<dbReference type="AlphaFoldDB" id="A0A1F6YAS2"/>
<feature type="domain" description="Thioredoxin-like fold" evidence="6">
    <location>
        <begin position="51"/>
        <end position="206"/>
    </location>
</feature>
<dbReference type="STRING" id="1801797.A3G06_02740"/>
<evidence type="ECO:0000313" key="7">
    <source>
        <dbReference type="EMBL" id="OGJ03484.1"/>
    </source>
</evidence>
<dbReference type="EMBL" id="MFVV01000018">
    <property type="protein sequence ID" value="OGJ03484.1"/>
    <property type="molecule type" value="Genomic_DNA"/>
</dbReference>
<dbReference type="GO" id="GO:0016491">
    <property type="term" value="F:oxidoreductase activity"/>
    <property type="evidence" value="ECO:0007669"/>
    <property type="project" value="UniProtKB-KW"/>
</dbReference>
<evidence type="ECO:0000256" key="4">
    <source>
        <dbReference type="ARBA" id="ARBA00023157"/>
    </source>
</evidence>